<comment type="caution">
    <text evidence="1">The sequence shown here is derived from an EMBL/GenBank/DDBJ whole genome shotgun (WGS) entry which is preliminary data.</text>
</comment>
<dbReference type="AlphaFoldDB" id="A0A5M9JDW8"/>
<dbReference type="Proteomes" id="UP000322873">
    <property type="component" value="Unassembled WGS sequence"/>
</dbReference>
<evidence type="ECO:0000313" key="1">
    <source>
        <dbReference type="EMBL" id="KAA8565385.1"/>
    </source>
</evidence>
<keyword evidence="2" id="KW-1185">Reference proteome</keyword>
<protein>
    <submittedName>
        <fullName evidence="1">Uncharacterized protein</fullName>
    </submittedName>
</protein>
<gene>
    <name evidence="1" type="ORF">EYC84_011092</name>
</gene>
<proteinExistence type="predicted"/>
<dbReference type="EMBL" id="VICG01000014">
    <property type="protein sequence ID" value="KAA8565385.1"/>
    <property type="molecule type" value="Genomic_DNA"/>
</dbReference>
<evidence type="ECO:0000313" key="2">
    <source>
        <dbReference type="Proteomes" id="UP000322873"/>
    </source>
</evidence>
<organism evidence="1 2">
    <name type="scientific">Monilinia fructicola</name>
    <name type="common">Brown rot fungus</name>
    <name type="synonym">Ciboria fructicola</name>
    <dbReference type="NCBI Taxonomy" id="38448"/>
    <lineage>
        <taxon>Eukaryota</taxon>
        <taxon>Fungi</taxon>
        <taxon>Dikarya</taxon>
        <taxon>Ascomycota</taxon>
        <taxon>Pezizomycotina</taxon>
        <taxon>Leotiomycetes</taxon>
        <taxon>Helotiales</taxon>
        <taxon>Sclerotiniaceae</taxon>
        <taxon>Monilinia</taxon>
    </lineage>
</organism>
<sequence>MINDWDQGSLSTPISNTNLLNLARKTNKCKSMIEKYSIKWKCRWIFESIVLYNVLLSQDSPCLIGKCELLFWPAEVESM</sequence>
<accession>A0A5M9JDW8</accession>
<reference evidence="1 2" key="1">
    <citation type="submission" date="2019-06" db="EMBL/GenBank/DDBJ databases">
        <title>Genome Sequence of the Brown Rot Fungal Pathogen Monilinia fructicola.</title>
        <authorList>
            <person name="De Miccolis Angelini R.M."/>
            <person name="Landi L."/>
            <person name="Abate D."/>
            <person name="Pollastro S."/>
            <person name="Romanazzi G."/>
            <person name="Faretra F."/>
        </authorList>
    </citation>
    <scope>NUCLEOTIDE SEQUENCE [LARGE SCALE GENOMIC DNA]</scope>
    <source>
        <strain evidence="1 2">Mfrc123</strain>
    </source>
</reference>
<name>A0A5M9JDW8_MONFR</name>